<comment type="caution">
    <text evidence="2">The sequence shown here is derived from an EMBL/GenBank/DDBJ whole genome shotgun (WGS) entry which is preliminary data.</text>
</comment>
<dbReference type="Gene3D" id="3.40.190.10">
    <property type="entry name" value="Periplasmic binding protein-like II"/>
    <property type="match status" value="1"/>
</dbReference>
<reference evidence="3" key="1">
    <citation type="journal article" date="2019" name="Int. J. Syst. Evol. Microbiol.">
        <title>The Global Catalogue of Microorganisms (GCM) 10K type strain sequencing project: providing services to taxonomists for standard genome sequencing and annotation.</title>
        <authorList>
            <consortium name="The Broad Institute Genomics Platform"/>
            <consortium name="The Broad Institute Genome Sequencing Center for Infectious Disease"/>
            <person name="Wu L."/>
            <person name="Ma J."/>
        </authorList>
    </citation>
    <scope>NUCLEOTIDE SEQUENCE [LARGE SCALE GENOMIC DNA]</scope>
    <source>
        <strain evidence="3">JCM 16956</strain>
    </source>
</reference>
<dbReference type="EMBL" id="BAABAJ010000032">
    <property type="protein sequence ID" value="GAA3941203.1"/>
    <property type="molecule type" value="Genomic_DNA"/>
</dbReference>
<dbReference type="Gene3D" id="3.40.190.120">
    <property type="entry name" value="Osmoprotection protein (prox), domain 2"/>
    <property type="match status" value="1"/>
</dbReference>
<accession>A0ABP7NAA0</accession>
<gene>
    <name evidence="2" type="ORF">GCM10022244_56480</name>
</gene>
<sequence length="332" mass="34020">MGDSVNGFSRSTRAVLGAAALAVALTACGGESLEQGKDGTAGGSGGSGGGGKGSLVVGAAAFTESKVLAELYAQVLRDAGYTVSVTTVKNRELYEPSLENGQIDVVPEYAATLAEFLNAKVNGPKAPEEKPVASGDAKATVEALRKLAEPRGLKVLEVGGAVDQNAFAVSKEFAAKNKLSTLSDLGRAKLKVRIAAGDECAVRPFCAPGLKARYGIDVAGVDPKGVGTPQAKQAVKDGVDQLVLTTTTDATLDSFGLVLLADDKKLQNADNVLPVVNAKDAGAPEIATALNKITKVLSTADLAELNRKVDAERAKPQDAAKAYLQTKGLLSK</sequence>
<organism evidence="2 3">
    <name type="scientific">Streptomyces gulbargensis</name>
    <dbReference type="NCBI Taxonomy" id="364901"/>
    <lineage>
        <taxon>Bacteria</taxon>
        <taxon>Bacillati</taxon>
        <taxon>Actinomycetota</taxon>
        <taxon>Actinomycetes</taxon>
        <taxon>Kitasatosporales</taxon>
        <taxon>Streptomycetaceae</taxon>
        <taxon>Streptomyces</taxon>
    </lineage>
</organism>
<feature type="domain" description="ABC-type glycine betaine transport system substrate-binding" evidence="1">
    <location>
        <begin position="54"/>
        <end position="325"/>
    </location>
</feature>
<proteinExistence type="predicted"/>
<protein>
    <submittedName>
        <fullName evidence="2">ABC transporter substrate-binding protein</fullName>
    </submittedName>
</protein>
<dbReference type="SUPFAM" id="SSF53850">
    <property type="entry name" value="Periplasmic binding protein-like II"/>
    <property type="match status" value="1"/>
</dbReference>
<dbReference type="RefSeq" id="WP_345287876.1">
    <property type="nucleotide sequence ID" value="NZ_BAABAJ010000032.1"/>
</dbReference>
<keyword evidence="3" id="KW-1185">Reference proteome</keyword>
<dbReference type="Proteomes" id="UP001501000">
    <property type="component" value="Unassembled WGS sequence"/>
</dbReference>
<dbReference type="InterPro" id="IPR007210">
    <property type="entry name" value="ABC_Gly_betaine_transp_sub-bd"/>
</dbReference>
<evidence type="ECO:0000259" key="1">
    <source>
        <dbReference type="Pfam" id="PF04069"/>
    </source>
</evidence>
<evidence type="ECO:0000313" key="2">
    <source>
        <dbReference type="EMBL" id="GAA3941203.1"/>
    </source>
</evidence>
<evidence type="ECO:0000313" key="3">
    <source>
        <dbReference type="Proteomes" id="UP001501000"/>
    </source>
</evidence>
<name>A0ABP7NAA0_9ACTN</name>
<dbReference type="Pfam" id="PF04069">
    <property type="entry name" value="OpuAC"/>
    <property type="match status" value="1"/>
</dbReference>
<dbReference type="CDD" id="cd13606">
    <property type="entry name" value="PBP2_ProX_like"/>
    <property type="match status" value="1"/>
</dbReference>